<keyword evidence="1" id="KW-0880">Kelch repeat</keyword>
<dbReference type="EMBL" id="CALNXI010000423">
    <property type="protein sequence ID" value="CAH3026838.1"/>
    <property type="molecule type" value="Genomic_DNA"/>
</dbReference>
<accession>A0ABN8MG43</accession>
<organism evidence="4 5">
    <name type="scientific">Porites evermanni</name>
    <dbReference type="NCBI Taxonomy" id="104178"/>
    <lineage>
        <taxon>Eukaryota</taxon>
        <taxon>Metazoa</taxon>
        <taxon>Cnidaria</taxon>
        <taxon>Anthozoa</taxon>
        <taxon>Hexacorallia</taxon>
        <taxon>Scleractinia</taxon>
        <taxon>Fungiina</taxon>
        <taxon>Poritidae</taxon>
        <taxon>Porites</taxon>
    </lineage>
</organism>
<dbReference type="PIRSF" id="PIRSF037037">
    <property type="entry name" value="Kelch-like_protein_gigaxonin"/>
    <property type="match status" value="1"/>
</dbReference>
<dbReference type="InterPro" id="IPR011705">
    <property type="entry name" value="BACK"/>
</dbReference>
<evidence type="ECO:0000256" key="1">
    <source>
        <dbReference type="ARBA" id="ARBA00022441"/>
    </source>
</evidence>
<dbReference type="InterPro" id="IPR011043">
    <property type="entry name" value="Gal_Oxase/kelch_b-propeller"/>
</dbReference>
<dbReference type="InterPro" id="IPR006652">
    <property type="entry name" value="Kelch_1"/>
</dbReference>
<keyword evidence="2" id="KW-0677">Repeat</keyword>
<comment type="caution">
    <text evidence="4">The sequence shown here is derived from an EMBL/GenBank/DDBJ whole genome shotgun (WGS) entry which is preliminary data.</text>
</comment>
<name>A0ABN8MG43_9CNID</name>
<dbReference type="SUPFAM" id="SSF54695">
    <property type="entry name" value="POZ domain"/>
    <property type="match status" value="1"/>
</dbReference>
<protein>
    <recommendedName>
        <fullName evidence="3">BTB domain-containing protein</fullName>
    </recommendedName>
</protein>
<dbReference type="CDD" id="cd18245">
    <property type="entry name" value="BTB_POZ_KLHL16_gigaxonin"/>
    <property type="match status" value="1"/>
</dbReference>
<gene>
    <name evidence="4" type="ORF">PEVE_00030044</name>
</gene>
<dbReference type="InterPro" id="IPR000210">
    <property type="entry name" value="BTB/POZ_dom"/>
</dbReference>
<evidence type="ECO:0000256" key="2">
    <source>
        <dbReference type="ARBA" id="ARBA00022737"/>
    </source>
</evidence>
<dbReference type="InterPro" id="IPR015915">
    <property type="entry name" value="Kelch-typ_b-propeller"/>
</dbReference>
<dbReference type="InterPro" id="IPR047070">
    <property type="entry name" value="KLHL16_BTB_POZ"/>
</dbReference>
<proteinExistence type="predicted"/>
<dbReference type="SMART" id="SM00612">
    <property type="entry name" value="Kelch"/>
    <property type="match status" value="6"/>
</dbReference>
<keyword evidence="5" id="KW-1185">Reference proteome</keyword>
<dbReference type="Pfam" id="PF07707">
    <property type="entry name" value="BACK"/>
    <property type="match status" value="1"/>
</dbReference>
<dbReference type="SMART" id="SM00875">
    <property type="entry name" value="BACK"/>
    <property type="match status" value="1"/>
</dbReference>
<dbReference type="Proteomes" id="UP001159427">
    <property type="component" value="Unassembled WGS sequence"/>
</dbReference>
<dbReference type="InterPro" id="IPR017096">
    <property type="entry name" value="BTB-kelch_protein"/>
</dbReference>
<dbReference type="PANTHER" id="PTHR45632">
    <property type="entry name" value="LD33804P"/>
    <property type="match status" value="1"/>
</dbReference>
<dbReference type="Pfam" id="PF00651">
    <property type="entry name" value="BTB"/>
    <property type="match status" value="1"/>
</dbReference>
<dbReference type="Gene3D" id="1.25.40.420">
    <property type="match status" value="1"/>
</dbReference>
<dbReference type="Pfam" id="PF24681">
    <property type="entry name" value="Kelch_KLHDC2_KLHL20_DRC7"/>
    <property type="match status" value="1"/>
</dbReference>
<dbReference type="PANTHER" id="PTHR45632:SF17">
    <property type="entry name" value="KELCH-LIKE PROTEIN 31"/>
    <property type="match status" value="1"/>
</dbReference>
<evidence type="ECO:0000313" key="4">
    <source>
        <dbReference type="EMBL" id="CAH3026838.1"/>
    </source>
</evidence>
<dbReference type="Gene3D" id="3.30.710.10">
    <property type="entry name" value="Potassium Channel Kv1.1, Chain A"/>
    <property type="match status" value="1"/>
</dbReference>
<feature type="domain" description="BTB" evidence="3">
    <location>
        <begin position="37"/>
        <end position="105"/>
    </location>
</feature>
<dbReference type="Gene3D" id="2.120.10.80">
    <property type="entry name" value="Kelch-type beta propeller"/>
    <property type="match status" value="2"/>
</dbReference>
<dbReference type="SMART" id="SM00225">
    <property type="entry name" value="BTB"/>
    <property type="match status" value="1"/>
</dbReference>
<evidence type="ECO:0000259" key="3">
    <source>
        <dbReference type="PROSITE" id="PS50097"/>
    </source>
</evidence>
<dbReference type="SUPFAM" id="SSF50965">
    <property type="entry name" value="Galactose oxidase, central domain"/>
    <property type="match status" value="2"/>
</dbReference>
<dbReference type="PROSITE" id="PS50097">
    <property type="entry name" value="BTB"/>
    <property type="match status" value="1"/>
</dbReference>
<evidence type="ECO:0000313" key="5">
    <source>
        <dbReference type="Proteomes" id="UP001159427"/>
    </source>
</evidence>
<dbReference type="InterPro" id="IPR011333">
    <property type="entry name" value="SKP1/BTB/POZ_sf"/>
</dbReference>
<sequence>MRNMASVELSQLYVPAANYCLQMMNSLNEFRKHNILCEVVIVVNGKQFYAHRNVLAASSPYFRAMFSSNMKEHLENKPVILENITAEIMEELLNFIYTGNIKITPFNVKDFVSASNYLLMTSLKETCVSFMKSMLNPSNCLGIEAAAFKFDCSALRNTANQYVYDNFVAVSQTDEFKLLSAERLMECLASDDIRVEREEQVFEALMEWMNYDVEARRGYLKQLAQHIRFPLMSPYYLADHVETEDIVLSSPECTSLLLEAKNYHMLPDRRHLIKGSRTKPRRSMGVISVIFAAGGIQGSSVTRDASGFFPTVNRWSPLASMLIARCRHGLAVTGDMVYAVGGQSREGAAQSSLVSVERYDPRTNTWTMVAPMNVRRSLLNVAVLDGNMYAVGGCDENNFRLNSVERYNPATNTWSFTAPMTTCRSSPCVLTCRALYVIGGVSYVGMSLNTGEYLDLATGTWVSIAPMHDKRASASGAATNGKIYVIGGWDGSVHLNSGEVYEPEIDQWSFIAPASTARWDAGISVESDKIYIVGGCDRNALCTLETECYDPEKNKWSKVASLPVATHGLKCCTIQLPHKFSK</sequence>
<reference evidence="4 5" key="1">
    <citation type="submission" date="2022-05" db="EMBL/GenBank/DDBJ databases">
        <authorList>
            <consortium name="Genoscope - CEA"/>
            <person name="William W."/>
        </authorList>
    </citation>
    <scope>NUCLEOTIDE SEQUENCE [LARGE SCALE GENOMIC DNA]</scope>
</reference>
<dbReference type="Pfam" id="PF01344">
    <property type="entry name" value="Kelch_1"/>
    <property type="match status" value="1"/>
</dbReference>